<evidence type="ECO:0000256" key="2">
    <source>
        <dbReference type="ARBA" id="ARBA00022840"/>
    </source>
</evidence>
<dbReference type="OrthoDB" id="9803432at2"/>
<dbReference type="RefSeq" id="WP_072847951.1">
    <property type="nucleotide sequence ID" value="NZ_FRAH01000003.1"/>
</dbReference>
<dbReference type="GO" id="GO:0017116">
    <property type="term" value="F:single-stranded DNA helicase activity"/>
    <property type="evidence" value="ECO:0007669"/>
    <property type="project" value="TreeGrafter"/>
</dbReference>
<dbReference type="InterPro" id="IPR003593">
    <property type="entry name" value="AAA+_ATPase"/>
</dbReference>
<dbReference type="EMBL" id="FRAH01000003">
    <property type="protein sequence ID" value="SHJ51930.1"/>
    <property type="molecule type" value="Genomic_DNA"/>
</dbReference>
<evidence type="ECO:0000256" key="3">
    <source>
        <dbReference type="HAMAP-Rule" id="MF_01488"/>
    </source>
</evidence>
<gene>
    <name evidence="3" type="primary">recD2</name>
    <name evidence="5" type="ORF">SAMN02745138_00012</name>
</gene>
<dbReference type="Gene3D" id="2.30.30.940">
    <property type="match status" value="1"/>
</dbReference>
<keyword evidence="6" id="KW-1185">Reference proteome</keyword>
<dbReference type="Gene3D" id="1.10.10.2220">
    <property type="match status" value="1"/>
</dbReference>
<keyword evidence="1 3" id="KW-0547">Nucleotide-binding</keyword>
<keyword evidence="3" id="KW-0238">DNA-binding</keyword>
<dbReference type="InterPro" id="IPR027417">
    <property type="entry name" value="P-loop_NTPase"/>
</dbReference>
<comment type="function">
    <text evidence="3">DNA-dependent ATPase and ATP-dependent 5'-3' DNA helicase. Has no activity on blunt DNA or DNA with 3'-overhangs, requires at least 10 bases of 5'-ssDNA for helicase activity.</text>
</comment>
<dbReference type="Gene3D" id="3.40.50.300">
    <property type="entry name" value="P-loop containing nucleotide triphosphate hydrolases"/>
    <property type="match status" value="2"/>
</dbReference>
<dbReference type="HAMAP" id="MF_01488">
    <property type="entry name" value="RecD2"/>
    <property type="match status" value="1"/>
</dbReference>
<dbReference type="AlphaFoldDB" id="A0A1M6JYX8"/>
<evidence type="ECO:0000256" key="1">
    <source>
        <dbReference type="ARBA" id="ARBA00022741"/>
    </source>
</evidence>
<dbReference type="NCBIfam" id="TIGR01448">
    <property type="entry name" value="recD_rel"/>
    <property type="match status" value="1"/>
</dbReference>
<dbReference type="PANTHER" id="PTHR43788:SF6">
    <property type="entry name" value="DNA HELICASE B"/>
    <property type="match status" value="1"/>
</dbReference>
<evidence type="ECO:0000259" key="4">
    <source>
        <dbReference type="SMART" id="SM00382"/>
    </source>
</evidence>
<dbReference type="GO" id="GO:0043139">
    <property type="term" value="F:5'-3' DNA helicase activity"/>
    <property type="evidence" value="ECO:0007669"/>
    <property type="project" value="UniProtKB-UniRule"/>
</dbReference>
<dbReference type="Pfam" id="PF14520">
    <property type="entry name" value="HHH_5"/>
    <property type="match status" value="1"/>
</dbReference>
<reference evidence="5 6" key="1">
    <citation type="submission" date="2016-11" db="EMBL/GenBank/DDBJ databases">
        <authorList>
            <person name="Jaros S."/>
            <person name="Januszkiewicz K."/>
            <person name="Wedrychowicz H."/>
        </authorList>
    </citation>
    <scope>NUCLEOTIDE SEQUENCE [LARGE SCALE GENOMIC DNA]</scope>
    <source>
        <strain evidence="5 6">DSM 14214</strain>
    </source>
</reference>
<dbReference type="InterPro" id="IPR006345">
    <property type="entry name" value="RecD2"/>
</dbReference>
<dbReference type="Pfam" id="PF23139">
    <property type="entry name" value="OB_YrrC"/>
    <property type="match status" value="1"/>
</dbReference>
<dbReference type="InterPro" id="IPR010994">
    <property type="entry name" value="RuvA_2-like"/>
</dbReference>
<dbReference type="InterPro" id="IPR041451">
    <property type="entry name" value="RecD2_SH13"/>
</dbReference>
<dbReference type="Pfam" id="PF18335">
    <property type="entry name" value="SH3_13"/>
    <property type="match status" value="1"/>
</dbReference>
<accession>A0A1M6JYX8</accession>
<dbReference type="PANTHER" id="PTHR43788">
    <property type="entry name" value="DNA2/NAM7 HELICASE FAMILY MEMBER"/>
    <property type="match status" value="1"/>
</dbReference>
<dbReference type="Gene3D" id="1.10.150.20">
    <property type="entry name" value="5' to 3' exonuclease, C-terminal subdomain"/>
    <property type="match status" value="1"/>
</dbReference>
<dbReference type="SMART" id="SM00382">
    <property type="entry name" value="AAA"/>
    <property type="match status" value="1"/>
</dbReference>
<dbReference type="Pfam" id="PF13538">
    <property type="entry name" value="UvrD_C_2"/>
    <property type="match status" value="1"/>
</dbReference>
<keyword evidence="3" id="KW-0413">Isomerase</keyword>
<dbReference type="CDD" id="cd17933">
    <property type="entry name" value="DEXSc_RecD-like"/>
    <property type="match status" value="1"/>
</dbReference>
<dbReference type="InterPro" id="IPR029493">
    <property type="entry name" value="RecD2-like_HHH"/>
</dbReference>
<dbReference type="GO" id="GO:0016887">
    <property type="term" value="F:ATP hydrolysis activity"/>
    <property type="evidence" value="ECO:0007669"/>
    <property type="project" value="RHEA"/>
</dbReference>
<dbReference type="Proteomes" id="UP000183975">
    <property type="component" value="Unassembled WGS sequence"/>
</dbReference>
<organism evidence="5 6">
    <name type="scientific">Anaerotignum lactatifermentans DSM 14214</name>
    <dbReference type="NCBI Taxonomy" id="1121323"/>
    <lineage>
        <taxon>Bacteria</taxon>
        <taxon>Bacillati</taxon>
        <taxon>Bacillota</taxon>
        <taxon>Clostridia</taxon>
        <taxon>Lachnospirales</taxon>
        <taxon>Anaerotignaceae</taxon>
        <taxon>Anaerotignum</taxon>
    </lineage>
</organism>
<keyword evidence="3" id="KW-0347">Helicase</keyword>
<sequence length="748" mass="84109">MDEIRITGEVESIIYQNADNGYTVFALETEDDEVTCVGIVPQIHAGESLEITGHWSIHPLYGRQIQVTSYEKSMPTTCAGIEKYLSSGLIKGIGPKIAKKIVDRFGEASFYVIEEKPEQLAEIKGLTYEKAQRISEVFREQHELRKAMLFLQEFDVSPTYAMRIYKKYKSRTFEVVKHNPYRLADDIWGIGFRMADKMAASAGISPDDPNRVKAAVKYILTNAASNGDCYLPKESLMEQAKELLQLHPDHVENAIRELQVDSQIWQETMNGMDSVYLNTYFYAEMAVAKRLLELSQEYMCTNMEGVANEIARMEKKTGVILAEEQRAAVLEAMSCGVLIITGGPGTGKTTTINTILRLLKDEGCEVVLAAPTGRAAKRMSEATGVEAQTIHRMLESTFLGEDVRRQTFDRNEENPIEADVIIIDETSMVDIMLMHALLRAVAPGTRLIFVGDVDQLPSVGPGNVLKDMIRSERLKVVRLEHIFRQAQESAIIMNAHRINRGDDPVLNENGTDFFFVKRAFGEDVVRTIRDLVLTRLPKFTGCDGLRDMQVLTPMRKGVLGVQNLNTVLQAALNPPSEERAEKEFRQIVFREGDKVMQIKNNYNIAWRMYNAMGKRCDEGVGIFNGDAGMIREIDDANETMQVVFDDGKVVDYDYSQLEELELAYAITIHKSQGSEYPVVIIPVHSGPPMLMTRNLLYTAVTRAKTLVVLVGIQETISAMVNNDREVGRYTGLAQRIRNLYDFMAEAGE</sequence>
<dbReference type="SUPFAM" id="SSF47781">
    <property type="entry name" value="RuvA domain 2-like"/>
    <property type="match status" value="1"/>
</dbReference>
<dbReference type="SUPFAM" id="SSF52540">
    <property type="entry name" value="P-loop containing nucleoside triphosphate hydrolases"/>
    <property type="match status" value="1"/>
</dbReference>
<keyword evidence="2 3" id="KW-0067">ATP-binding</keyword>
<comment type="catalytic activity">
    <reaction evidence="3">
        <text>ATP + H2O = ADP + phosphate + H(+)</text>
        <dbReference type="Rhea" id="RHEA:13065"/>
        <dbReference type="ChEBI" id="CHEBI:15377"/>
        <dbReference type="ChEBI" id="CHEBI:15378"/>
        <dbReference type="ChEBI" id="CHEBI:30616"/>
        <dbReference type="ChEBI" id="CHEBI:43474"/>
        <dbReference type="ChEBI" id="CHEBI:456216"/>
        <dbReference type="EC" id="5.6.2.3"/>
    </reaction>
</comment>
<dbReference type="GO" id="GO:0005524">
    <property type="term" value="F:ATP binding"/>
    <property type="evidence" value="ECO:0007669"/>
    <property type="project" value="UniProtKB-UniRule"/>
</dbReference>
<keyword evidence="3" id="KW-0378">Hydrolase</keyword>
<protein>
    <recommendedName>
        <fullName evidence="3">ATP-dependent RecD2 DNA helicase</fullName>
        <ecNumber evidence="3">5.6.2.3</ecNumber>
    </recommendedName>
    <alternativeName>
        <fullName evidence="3">DNA 5'-3' helicase subunit RecD2</fullName>
    </alternativeName>
</protein>
<dbReference type="GO" id="GO:0003677">
    <property type="term" value="F:DNA binding"/>
    <property type="evidence" value="ECO:0007669"/>
    <property type="project" value="UniProtKB-UniRule"/>
</dbReference>
<comment type="similarity">
    <text evidence="3">Belongs to the RecD family. RecD2 subfamily.</text>
</comment>
<dbReference type="GO" id="GO:0006310">
    <property type="term" value="P:DNA recombination"/>
    <property type="evidence" value="ECO:0007669"/>
    <property type="project" value="InterPro"/>
</dbReference>
<feature type="binding site" evidence="3">
    <location>
        <begin position="345"/>
        <end position="349"/>
    </location>
    <ligand>
        <name>ATP</name>
        <dbReference type="ChEBI" id="CHEBI:30616"/>
    </ligand>
</feature>
<dbReference type="InterPro" id="IPR027785">
    <property type="entry name" value="UvrD-like_helicase_C"/>
</dbReference>
<proteinExistence type="inferred from homology"/>
<dbReference type="Pfam" id="PF13604">
    <property type="entry name" value="AAA_30"/>
    <property type="match status" value="1"/>
</dbReference>
<feature type="domain" description="AAA+ ATPase" evidence="4">
    <location>
        <begin position="334"/>
        <end position="480"/>
    </location>
</feature>
<dbReference type="Pfam" id="PF14490">
    <property type="entry name" value="HHH_RecD2"/>
    <property type="match status" value="1"/>
</dbReference>
<name>A0A1M6JYX8_9FIRM</name>
<evidence type="ECO:0000313" key="5">
    <source>
        <dbReference type="EMBL" id="SHJ51930.1"/>
    </source>
</evidence>
<dbReference type="InterPro" id="IPR055446">
    <property type="entry name" value="RecD2_N_OB"/>
</dbReference>
<dbReference type="InterPro" id="IPR050534">
    <property type="entry name" value="Coronavir_polyprotein_1ab"/>
</dbReference>
<evidence type="ECO:0000313" key="6">
    <source>
        <dbReference type="Proteomes" id="UP000183975"/>
    </source>
</evidence>
<dbReference type="GO" id="GO:0009338">
    <property type="term" value="C:exodeoxyribonuclease V complex"/>
    <property type="evidence" value="ECO:0007669"/>
    <property type="project" value="TreeGrafter"/>
</dbReference>
<dbReference type="CDD" id="cd18809">
    <property type="entry name" value="SF1_C_RecD"/>
    <property type="match status" value="1"/>
</dbReference>
<dbReference type="EC" id="5.6.2.3" evidence="3"/>